<dbReference type="FunFam" id="3.90.580.10:FF:000001">
    <property type="entry name" value="DNA primase"/>
    <property type="match status" value="1"/>
</dbReference>
<feature type="domain" description="Toprim" evidence="16">
    <location>
        <begin position="265"/>
        <end position="346"/>
    </location>
</feature>
<comment type="caution">
    <text evidence="17">The sequence shown here is derived from an EMBL/GenBank/DDBJ whole genome shotgun (WGS) entry which is preliminary data.</text>
</comment>
<evidence type="ECO:0000256" key="4">
    <source>
        <dbReference type="ARBA" id="ARBA00022695"/>
    </source>
</evidence>
<dbReference type="InterPro" id="IPR006295">
    <property type="entry name" value="DNA_primase_DnaG"/>
</dbReference>
<dbReference type="PANTHER" id="PTHR30313">
    <property type="entry name" value="DNA PRIMASE"/>
    <property type="match status" value="1"/>
</dbReference>
<dbReference type="HAMAP" id="MF_00974">
    <property type="entry name" value="DNA_primase_DnaG"/>
    <property type="match status" value="1"/>
</dbReference>
<dbReference type="InterPro" id="IPR030846">
    <property type="entry name" value="DnaG_bac"/>
</dbReference>
<keyword evidence="2 12" id="KW-0639">Primosome</keyword>
<dbReference type="InterPro" id="IPR019475">
    <property type="entry name" value="DNA_primase_DnaB-bd"/>
</dbReference>
<evidence type="ECO:0000256" key="1">
    <source>
        <dbReference type="ARBA" id="ARBA00022478"/>
    </source>
</evidence>
<dbReference type="GO" id="GO:1990077">
    <property type="term" value="C:primosome complex"/>
    <property type="evidence" value="ECO:0007669"/>
    <property type="project" value="UniProtKB-KW"/>
</dbReference>
<evidence type="ECO:0000256" key="14">
    <source>
        <dbReference type="PIRSR" id="PIRSR002811-1"/>
    </source>
</evidence>
<dbReference type="Gene3D" id="3.90.580.10">
    <property type="entry name" value="Zinc finger, CHC2-type domain"/>
    <property type="match status" value="1"/>
</dbReference>
<comment type="function">
    <text evidence="12 13">RNA polymerase that catalyzes the synthesis of short RNA molecules used as primers for DNA polymerase during DNA replication.</text>
</comment>
<dbReference type="SUPFAM" id="SSF57783">
    <property type="entry name" value="Zinc beta-ribbon"/>
    <property type="match status" value="1"/>
</dbReference>
<dbReference type="InterPro" id="IPR034151">
    <property type="entry name" value="TOPRIM_DnaG_bac"/>
</dbReference>
<keyword evidence="10 12" id="KW-0238">DNA-binding</keyword>
<dbReference type="InterPro" id="IPR050219">
    <property type="entry name" value="DnaG_primase"/>
</dbReference>
<evidence type="ECO:0000256" key="12">
    <source>
        <dbReference type="HAMAP-Rule" id="MF_00974"/>
    </source>
</evidence>
<evidence type="ECO:0000256" key="3">
    <source>
        <dbReference type="ARBA" id="ARBA00022679"/>
    </source>
</evidence>
<dbReference type="Gene3D" id="3.40.1360.10">
    <property type="match status" value="1"/>
</dbReference>
<evidence type="ECO:0000256" key="2">
    <source>
        <dbReference type="ARBA" id="ARBA00022515"/>
    </source>
</evidence>
<dbReference type="InterPro" id="IPR016136">
    <property type="entry name" value="DNA_helicase_N/primase_C"/>
</dbReference>
<dbReference type="Pfam" id="PF10410">
    <property type="entry name" value="DnaB_bind"/>
    <property type="match status" value="1"/>
</dbReference>
<comment type="domain">
    <text evidence="12">Contains an N-terminal zinc-binding domain, a central core domain that contains the primase activity, and a C-terminal DnaB-binding domain.</text>
</comment>
<dbReference type="SMART" id="SM00493">
    <property type="entry name" value="TOPRIM"/>
    <property type="match status" value="1"/>
</dbReference>
<reference evidence="18" key="1">
    <citation type="submission" date="2017-09" db="EMBL/GenBank/DDBJ databases">
        <title>Depth-based differentiation of microbial function through sediment-hosted aquifers and enrichment of novel symbionts in the deep terrestrial subsurface.</title>
        <authorList>
            <person name="Probst A.J."/>
            <person name="Ladd B."/>
            <person name="Jarett J.K."/>
            <person name="Geller-Mcgrath D.E."/>
            <person name="Sieber C.M.K."/>
            <person name="Emerson J.B."/>
            <person name="Anantharaman K."/>
            <person name="Thomas B.C."/>
            <person name="Malmstrom R."/>
            <person name="Stieglmeier M."/>
            <person name="Klingl A."/>
            <person name="Woyke T."/>
            <person name="Ryan C.M."/>
            <person name="Banfield J.F."/>
        </authorList>
    </citation>
    <scope>NUCLEOTIDE SEQUENCE [LARGE SCALE GENOMIC DNA]</scope>
</reference>
<dbReference type="InterPro" id="IPR013264">
    <property type="entry name" value="DNAG_N"/>
</dbReference>
<evidence type="ECO:0000256" key="6">
    <source>
        <dbReference type="ARBA" id="ARBA00022723"/>
    </source>
</evidence>
<evidence type="ECO:0000256" key="5">
    <source>
        <dbReference type="ARBA" id="ARBA00022705"/>
    </source>
</evidence>
<proteinExistence type="inferred from homology"/>
<evidence type="ECO:0000313" key="17">
    <source>
        <dbReference type="EMBL" id="PIR77562.1"/>
    </source>
</evidence>
<dbReference type="PANTHER" id="PTHR30313:SF2">
    <property type="entry name" value="DNA PRIMASE"/>
    <property type="match status" value="1"/>
</dbReference>
<dbReference type="GO" id="GO:0008270">
    <property type="term" value="F:zinc ion binding"/>
    <property type="evidence" value="ECO:0007669"/>
    <property type="project" value="UniProtKB-UniRule"/>
</dbReference>
<dbReference type="InterPro" id="IPR037068">
    <property type="entry name" value="DNA_primase_core_N_sf"/>
</dbReference>
<comment type="similarity">
    <text evidence="12 13">Belongs to the DnaG primase family.</text>
</comment>
<dbReference type="Proteomes" id="UP000228528">
    <property type="component" value="Unassembled WGS sequence"/>
</dbReference>
<keyword evidence="6 12" id="KW-0479">Metal-binding</keyword>
<keyword evidence="7 12" id="KW-0863">Zinc-finger</keyword>
<keyword evidence="1 12" id="KW-0240">DNA-directed RNA polymerase</keyword>
<dbReference type="NCBIfam" id="TIGR01391">
    <property type="entry name" value="dnaG"/>
    <property type="match status" value="1"/>
</dbReference>
<dbReference type="Pfam" id="PF08275">
    <property type="entry name" value="DNAG_N"/>
    <property type="match status" value="1"/>
</dbReference>
<keyword evidence="3 12" id="KW-0808">Transferase</keyword>
<dbReference type="InterPro" id="IPR036977">
    <property type="entry name" value="DNA_primase_Znf_CHC2"/>
</dbReference>
<sequence length="604" mass="69291">MLREYMSDDTQAIKDRIDIAEFIGEYVQLKPAGVNMKGLCPFHNEKSPSFMVNRDRQTFKCFGCSKGGDIFTFIQEIEGMEFIEALKLLANRAGVEIKQQTAQVNSNQKNRIKDINLHAARFFYNFLTQMDAAKEARDYLTTRGITQDMIDAWQIGFIPDQWELLTQYLLKKGHGVEDLVAAGITIKRDNANAQTGKGFYDRFRGRIMFPIRDVHGNVAGFTGRVLKETEHSGGKYVNTPQTIVYDKSRIVFGLDKARQEIRTTGNIVMVEGQMDVIAAHQAGMKNVVATSGTALTQEQIKLLMRYAKNMSMAFDADDAGEKAAKRGIALAMETGMHVKVIQIPEGKGKDPDECIKQNKEVWFTAVEHAQDIMEWYIERALINKDLKNPHDKQQIADEILPEIIRLPYAVEREHWLQMLAQQLSIDTKVLHEDIDRIKATTTQKTGQTMLQEEPQKSAQKQDKLEVLIEKWIGLGLRFPDIFQHHVDMLSHILPQTTYGPLYEQIKNSYTQSSRINLETLRQDAAQAHNPENIVDVLLMKSEWEFSDIKEDTVEAQLIEFSGHILIHWVKQRRQQLEQEIRKAEQHGDTERLNELLQQFQQLQS</sequence>
<evidence type="ECO:0000259" key="16">
    <source>
        <dbReference type="PROSITE" id="PS50880"/>
    </source>
</evidence>
<dbReference type="GO" id="GO:0006269">
    <property type="term" value="P:DNA replication, synthesis of primer"/>
    <property type="evidence" value="ECO:0007669"/>
    <property type="project" value="UniProtKB-UniRule"/>
</dbReference>
<dbReference type="GO" id="GO:0003677">
    <property type="term" value="F:DNA binding"/>
    <property type="evidence" value="ECO:0007669"/>
    <property type="project" value="UniProtKB-KW"/>
</dbReference>
<dbReference type="GO" id="GO:0005737">
    <property type="term" value="C:cytoplasm"/>
    <property type="evidence" value="ECO:0007669"/>
    <property type="project" value="TreeGrafter"/>
</dbReference>
<accession>A0A2M6P1E9</accession>
<dbReference type="EC" id="2.7.7.101" evidence="12"/>
<keyword evidence="9" id="KW-0460">Magnesium</keyword>
<dbReference type="InterPro" id="IPR006171">
    <property type="entry name" value="TOPRIM_dom"/>
</dbReference>
<dbReference type="SUPFAM" id="SSF56731">
    <property type="entry name" value="DNA primase core"/>
    <property type="match status" value="1"/>
</dbReference>
<feature type="coiled-coil region" evidence="15">
    <location>
        <begin position="566"/>
        <end position="593"/>
    </location>
</feature>
<dbReference type="GO" id="GO:0003899">
    <property type="term" value="F:DNA-directed RNA polymerase activity"/>
    <property type="evidence" value="ECO:0007669"/>
    <property type="project" value="UniProtKB-UniRule"/>
</dbReference>
<gene>
    <name evidence="12" type="primary">dnaG</name>
    <name evidence="17" type="ORF">COU30_01760</name>
</gene>
<comment type="cofactor">
    <cofactor evidence="12 13 14">
        <name>Zn(2+)</name>
        <dbReference type="ChEBI" id="CHEBI:29105"/>
    </cofactor>
    <text evidence="12 13 14">Binds 1 zinc ion per monomer.</text>
</comment>
<comment type="catalytic activity">
    <reaction evidence="12">
        <text>ssDNA + n NTP = ssDNA/pppN(pN)n-1 hybrid + (n-1) diphosphate.</text>
        <dbReference type="EC" id="2.7.7.101"/>
    </reaction>
</comment>
<dbReference type="Pfam" id="PF13155">
    <property type="entry name" value="Toprim_2"/>
    <property type="match status" value="1"/>
</dbReference>
<protein>
    <recommendedName>
        <fullName evidence="12 13">DNA primase</fullName>
        <ecNumber evidence="12">2.7.7.101</ecNumber>
    </recommendedName>
</protein>
<keyword evidence="11 12" id="KW-0804">Transcription</keyword>
<dbReference type="CDD" id="cd03364">
    <property type="entry name" value="TOPRIM_DnaG_primases"/>
    <property type="match status" value="1"/>
</dbReference>
<evidence type="ECO:0000256" key="9">
    <source>
        <dbReference type="ARBA" id="ARBA00022842"/>
    </source>
</evidence>
<keyword evidence="4 12" id="KW-0548">Nucleotidyltransferase</keyword>
<dbReference type="Gene3D" id="3.90.980.10">
    <property type="entry name" value="DNA primase, catalytic core, N-terminal domain"/>
    <property type="match status" value="1"/>
</dbReference>
<comment type="subunit">
    <text evidence="12">Monomer. Interacts with DnaB.</text>
</comment>
<dbReference type="SMART" id="SM00400">
    <property type="entry name" value="ZnF_CHCC"/>
    <property type="match status" value="1"/>
</dbReference>
<evidence type="ECO:0000313" key="18">
    <source>
        <dbReference type="Proteomes" id="UP000228528"/>
    </source>
</evidence>
<dbReference type="PIRSF" id="PIRSF002811">
    <property type="entry name" value="DnaG"/>
    <property type="match status" value="1"/>
</dbReference>
<evidence type="ECO:0000256" key="7">
    <source>
        <dbReference type="ARBA" id="ARBA00022771"/>
    </source>
</evidence>
<evidence type="ECO:0000256" key="11">
    <source>
        <dbReference type="ARBA" id="ARBA00023163"/>
    </source>
</evidence>
<keyword evidence="5 12" id="KW-0235">DNA replication</keyword>
<evidence type="ECO:0000256" key="8">
    <source>
        <dbReference type="ARBA" id="ARBA00022833"/>
    </source>
</evidence>
<dbReference type="Gene3D" id="1.10.860.10">
    <property type="entry name" value="DNAb Helicase, Chain A"/>
    <property type="match status" value="1"/>
</dbReference>
<keyword evidence="8 12" id="KW-0862">Zinc</keyword>
<dbReference type="AlphaFoldDB" id="A0A2M6P1E9"/>
<feature type="zinc finger region" description="CHC2-type" evidence="12 14">
    <location>
        <begin position="40"/>
        <end position="64"/>
    </location>
</feature>
<dbReference type="GO" id="GO:0000428">
    <property type="term" value="C:DNA-directed RNA polymerase complex"/>
    <property type="evidence" value="ECO:0007669"/>
    <property type="project" value="UniProtKB-KW"/>
</dbReference>
<dbReference type="InterPro" id="IPR002694">
    <property type="entry name" value="Znf_CHC2"/>
</dbReference>
<keyword evidence="15" id="KW-0175">Coiled coil</keyword>
<evidence type="ECO:0000256" key="15">
    <source>
        <dbReference type="SAM" id="Coils"/>
    </source>
</evidence>
<name>A0A2M6P1E9_9BACT</name>
<evidence type="ECO:0000256" key="13">
    <source>
        <dbReference type="PIRNR" id="PIRNR002811"/>
    </source>
</evidence>
<dbReference type="EMBL" id="PFBW01000076">
    <property type="protein sequence ID" value="PIR77562.1"/>
    <property type="molecule type" value="Genomic_DNA"/>
</dbReference>
<evidence type="ECO:0000256" key="10">
    <source>
        <dbReference type="ARBA" id="ARBA00023125"/>
    </source>
</evidence>
<dbReference type="PROSITE" id="PS50880">
    <property type="entry name" value="TOPRIM"/>
    <property type="match status" value="1"/>
</dbReference>
<dbReference type="Pfam" id="PF01807">
    <property type="entry name" value="Zn_ribbon_DnaG"/>
    <property type="match status" value="1"/>
</dbReference>
<organism evidence="17 18">
    <name type="scientific">Candidatus Magasanikbacteria bacterium CG10_big_fil_rev_8_21_14_0_10_38_6</name>
    <dbReference type="NCBI Taxonomy" id="1974647"/>
    <lineage>
        <taxon>Bacteria</taxon>
        <taxon>Candidatus Magasanikiibacteriota</taxon>
    </lineage>
</organism>